<dbReference type="PANTHER" id="PTHR11819">
    <property type="entry name" value="SOLUTE CARRIER FAMILY 5"/>
    <property type="match status" value="1"/>
</dbReference>
<protein>
    <recommendedName>
        <fullName evidence="10">SC5A2 protein</fullName>
    </recommendedName>
</protein>
<dbReference type="AlphaFoldDB" id="A0A674GGW4"/>
<evidence type="ECO:0000256" key="5">
    <source>
        <dbReference type="ARBA" id="ARBA00023136"/>
    </source>
</evidence>
<evidence type="ECO:0000256" key="4">
    <source>
        <dbReference type="ARBA" id="ARBA00022989"/>
    </source>
</evidence>
<reference evidence="8" key="2">
    <citation type="submission" date="2025-08" db="UniProtKB">
        <authorList>
            <consortium name="Ensembl"/>
        </authorList>
    </citation>
    <scope>IDENTIFICATION</scope>
</reference>
<name>A0A674GGW4_TAEGU</name>
<dbReference type="Ensembl" id="ENSTGUT00000036127.1">
    <property type="protein sequence ID" value="ENSTGUP00000021657.1"/>
    <property type="gene ID" value="ENSTGUG00000028220.1"/>
</dbReference>
<keyword evidence="4 7" id="KW-1133">Transmembrane helix</keyword>
<organism evidence="8 9">
    <name type="scientific">Taeniopygia guttata</name>
    <name type="common">Zebra finch</name>
    <name type="synonym">Poephila guttata</name>
    <dbReference type="NCBI Taxonomy" id="59729"/>
    <lineage>
        <taxon>Eukaryota</taxon>
        <taxon>Metazoa</taxon>
        <taxon>Chordata</taxon>
        <taxon>Craniata</taxon>
        <taxon>Vertebrata</taxon>
        <taxon>Euteleostomi</taxon>
        <taxon>Archelosauria</taxon>
        <taxon>Archosauria</taxon>
        <taxon>Dinosauria</taxon>
        <taxon>Saurischia</taxon>
        <taxon>Theropoda</taxon>
        <taxon>Coelurosauria</taxon>
        <taxon>Aves</taxon>
        <taxon>Neognathae</taxon>
        <taxon>Neoaves</taxon>
        <taxon>Telluraves</taxon>
        <taxon>Australaves</taxon>
        <taxon>Passeriformes</taxon>
        <taxon>Passeroidea</taxon>
        <taxon>Estrildidae</taxon>
        <taxon>Estrildinae</taxon>
        <taxon>Taeniopygia</taxon>
    </lineage>
</organism>
<dbReference type="Pfam" id="PF00474">
    <property type="entry name" value="SSF"/>
    <property type="match status" value="1"/>
</dbReference>
<evidence type="ECO:0000256" key="6">
    <source>
        <dbReference type="RuleBase" id="RU362091"/>
    </source>
</evidence>
<keyword evidence="3 7" id="KW-0812">Transmembrane</keyword>
<evidence type="ECO:0000256" key="1">
    <source>
        <dbReference type="ARBA" id="ARBA00004141"/>
    </source>
</evidence>
<evidence type="ECO:0000256" key="2">
    <source>
        <dbReference type="ARBA" id="ARBA00006434"/>
    </source>
</evidence>
<dbReference type="PROSITE" id="PS50283">
    <property type="entry name" value="NA_SOLUT_SYMP_3"/>
    <property type="match status" value="1"/>
</dbReference>
<dbReference type="InParanoid" id="A0A674GGW4"/>
<dbReference type="InterPro" id="IPR038377">
    <property type="entry name" value="Na/Glc_symporter_sf"/>
</dbReference>
<dbReference type="Gene3D" id="1.20.1730.10">
    <property type="entry name" value="Sodium/glucose cotransporter"/>
    <property type="match status" value="1"/>
</dbReference>
<sequence>EVVGCADPQGCSRACGSALGCSNVAYPRLVLSLLPPGLRGLMLAVVLAALMSSLASIFASSAALFTLDVYRRLRPRAGQRHLLMAGRWARGHLGGYLGAPGGTWGYLGTHLGTPGGT</sequence>
<keyword evidence="5 7" id="KW-0472">Membrane</keyword>
<keyword evidence="9" id="KW-1185">Reference proteome</keyword>
<evidence type="ECO:0000313" key="8">
    <source>
        <dbReference type="Ensembl" id="ENSTGUP00000021657.1"/>
    </source>
</evidence>
<proteinExistence type="inferred from homology"/>
<reference evidence="8" key="3">
    <citation type="submission" date="2025-09" db="UniProtKB">
        <authorList>
            <consortium name="Ensembl"/>
        </authorList>
    </citation>
    <scope>IDENTIFICATION</scope>
</reference>
<dbReference type="InterPro" id="IPR001734">
    <property type="entry name" value="Na/solute_symporter"/>
</dbReference>
<dbReference type="Proteomes" id="UP000007754">
    <property type="component" value="Chromosome 16"/>
</dbReference>
<dbReference type="GeneTree" id="ENSGT00940000160533"/>
<dbReference type="PANTHER" id="PTHR11819:SF145">
    <property type="entry name" value="SODIUM_GLUCOSE COTRANSPORTER 2"/>
    <property type="match status" value="1"/>
</dbReference>
<comment type="similarity">
    <text evidence="2 6">Belongs to the sodium:solute symporter (SSF) (TC 2.A.21) family.</text>
</comment>
<dbReference type="GO" id="GO:0005412">
    <property type="term" value="F:D-glucose:sodium symporter activity"/>
    <property type="evidence" value="ECO:0007669"/>
    <property type="project" value="TreeGrafter"/>
</dbReference>
<evidence type="ECO:0000313" key="9">
    <source>
        <dbReference type="Proteomes" id="UP000007754"/>
    </source>
</evidence>
<evidence type="ECO:0000256" key="3">
    <source>
        <dbReference type="ARBA" id="ARBA00022692"/>
    </source>
</evidence>
<reference evidence="8 9" key="1">
    <citation type="journal article" date="2010" name="Nature">
        <title>The genome of a songbird.</title>
        <authorList>
            <person name="Warren W.C."/>
            <person name="Clayton D.F."/>
            <person name="Ellegren H."/>
            <person name="Arnold A.P."/>
            <person name="Hillier L.W."/>
            <person name="Kunstner A."/>
            <person name="Searle S."/>
            <person name="White S."/>
            <person name="Vilella A.J."/>
            <person name="Fairley S."/>
            <person name="Heger A."/>
            <person name="Kong L."/>
            <person name="Ponting C.P."/>
            <person name="Jarvis E.D."/>
            <person name="Mello C.V."/>
            <person name="Minx P."/>
            <person name="Lovell P."/>
            <person name="Velho T.A."/>
            <person name="Ferris M."/>
            <person name="Balakrishnan C.N."/>
            <person name="Sinha S."/>
            <person name="Blatti C."/>
            <person name="London S.E."/>
            <person name="Li Y."/>
            <person name="Lin Y.C."/>
            <person name="George J."/>
            <person name="Sweedler J."/>
            <person name="Southey B."/>
            <person name="Gunaratne P."/>
            <person name="Watson M."/>
            <person name="Nam K."/>
            <person name="Backstrom N."/>
            <person name="Smeds L."/>
            <person name="Nabholz B."/>
            <person name="Itoh Y."/>
            <person name="Whitney O."/>
            <person name="Pfenning A.R."/>
            <person name="Howard J."/>
            <person name="Volker M."/>
            <person name="Skinner B.M."/>
            <person name="Griffin D.K."/>
            <person name="Ye L."/>
            <person name="McLaren W.M."/>
            <person name="Flicek P."/>
            <person name="Quesada V."/>
            <person name="Velasco G."/>
            <person name="Lopez-Otin C."/>
            <person name="Puente X.S."/>
            <person name="Olender T."/>
            <person name="Lancet D."/>
            <person name="Smit A.F."/>
            <person name="Hubley R."/>
            <person name="Konkel M.K."/>
            <person name="Walker J.A."/>
            <person name="Batzer M.A."/>
            <person name="Gu W."/>
            <person name="Pollock D.D."/>
            <person name="Chen L."/>
            <person name="Cheng Z."/>
            <person name="Eichler E.E."/>
            <person name="Stapley J."/>
            <person name="Slate J."/>
            <person name="Ekblom R."/>
            <person name="Birkhead T."/>
            <person name="Burke T."/>
            <person name="Burt D."/>
            <person name="Scharff C."/>
            <person name="Adam I."/>
            <person name="Richard H."/>
            <person name="Sultan M."/>
            <person name="Soldatov A."/>
            <person name="Lehrach H."/>
            <person name="Edwards S.V."/>
            <person name="Yang S.P."/>
            <person name="Li X."/>
            <person name="Graves T."/>
            <person name="Fulton L."/>
            <person name="Nelson J."/>
            <person name="Chinwalla A."/>
            <person name="Hou S."/>
            <person name="Mardis E.R."/>
            <person name="Wilson R.K."/>
        </authorList>
    </citation>
    <scope>NUCLEOTIDE SEQUENCE [LARGE SCALE GENOMIC DNA]</scope>
</reference>
<feature type="transmembrane region" description="Helical" evidence="7">
    <location>
        <begin position="41"/>
        <end position="67"/>
    </location>
</feature>
<dbReference type="GO" id="GO:0005886">
    <property type="term" value="C:plasma membrane"/>
    <property type="evidence" value="ECO:0007669"/>
    <property type="project" value="TreeGrafter"/>
</dbReference>
<dbReference type="OMA" id="WGYLGTH"/>
<accession>A0A674GGW4</accession>
<evidence type="ECO:0008006" key="10">
    <source>
        <dbReference type="Google" id="ProtNLM"/>
    </source>
</evidence>
<comment type="subcellular location">
    <subcellularLocation>
        <location evidence="1">Membrane</location>
        <topology evidence="1">Multi-pass membrane protein</topology>
    </subcellularLocation>
</comment>
<evidence type="ECO:0000256" key="7">
    <source>
        <dbReference type="SAM" id="Phobius"/>
    </source>
</evidence>